<evidence type="ECO:0000313" key="2">
    <source>
        <dbReference type="Proteomes" id="UP000827872"/>
    </source>
</evidence>
<dbReference type="Proteomes" id="UP000827872">
    <property type="component" value="Linkage Group LG05"/>
</dbReference>
<reference evidence="1" key="1">
    <citation type="submission" date="2021-08" db="EMBL/GenBank/DDBJ databases">
        <title>The first chromosome-level gecko genome reveals the dynamic sex chromosomes of Neotropical dwarf geckos (Sphaerodactylidae: Sphaerodactylus).</title>
        <authorList>
            <person name="Pinto B.J."/>
            <person name="Keating S.E."/>
            <person name="Gamble T."/>
        </authorList>
    </citation>
    <scope>NUCLEOTIDE SEQUENCE</scope>
    <source>
        <strain evidence="1">TG3544</strain>
    </source>
</reference>
<name>A0ACB8F1B1_9SAUR</name>
<protein>
    <submittedName>
        <fullName evidence="1">Uncharacterized protein</fullName>
    </submittedName>
</protein>
<keyword evidence="2" id="KW-1185">Reference proteome</keyword>
<evidence type="ECO:0000313" key="1">
    <source>
        <dbReference type="EMBL" id="KAH7999031.1"/>
    </source>
</evidence>
<gene>
    <name evidence="1" type="ORF">K3G42_004091</name>
</gene>
<dbReference type="EMBL" id="CM037618">
    <property type="protein sequence ID" value="KAH7999031.1"/>
    <property type="molecule type" value="Genomic_DNA"/>
</dbReference>
<organism evidence="1 2">
    <name type="scientific">Sphaerodactylus townsendi</name>
    <dbReference type="NCBI Taxonomy" id="933632"/>
    <lineage>
        <taxon>Eukaryota</taxon>
        <taxon>Metazoa</taxon>
        <taxon>Chordata</taxon>
        <taxon>Craniata</taxon>
        <taxon>Vertebrata</taxon>
        <taxon>Euteleostomi</taxon>
        <taxon>Lepidosauria</taxon>
        <taxon>Squamata</taxon>
        <taxon>Bifurcata</taxon>
        <taxon>Gekkota</taxon>
        <taxon>Sphaerodactylidae</taxon>
        <taxon>Sphaerodactylus</taxon>
    </lineage>
</organism>
<comment type="caution">
    <text evidence="1">The sequence shown here is derived from an EMBL/GenBank/DDBJ whole genome shotgun (WGS) entry which is preliminary data.</text>
</comment>
<sequence>MEKNPYTLAKLGLDNNAMLRPQRDCGFYAKYIFLFLSLIQFLIILGLVLFMVYGNNCSTTEDHVRWTSAWLQECRVQTGALAKEKANITKMLNASRAESRQLAGQLTRLNGTLRACNSQKLVLQEQVQRAALTIQSLQECYRTVSYLNATYPGKVSTLEAQLTVQTLHSELEKENLTKENQRLQALLKRAEKEEADCQLELLQIRTQVQKTGELEAQVMSEIQAASQNLKSTVERVLPSQYIWSCSTEEIQTLQTKCNSLSKYLEGTVTTLLQKLEGKVNDVAKENGGLQKEKAACSQDRQALSSKLTAQEQQATQDRDALQLACSKEKAVILVDQQKTLNEREALRRELDGIKQKCWVFIDTDFT</sequence>
<proteinExistence type="predicted"/>
<accession>A0ACB8F1B1</accession>